<dbReference type="InterPro" id="IPR008979">
    <property type="entry name" value="Galactose-bd-like_sf"/>
</dbReference>
<dbReference type="PROSITE" id="PS51829">
    <property type="entry name" value="P_HOMO_B"/>
    <property type="match status" value="1"/>
</dbReference>
<evidence type="ECO:0000313" key="7">
    <source>
        <dbReference type="Proteomes" id="UP001501496"/>
    </source>
</evidence>
<dbReference type="SUPFAM" id="SSF55486">
    <property type="entry name" value="Metalloproteases ('zincins'), catalytic domain"/>
    <property type="match status" value="1"/>
</dbReference>
<dbReference type="Gene3D" id="2.60.120.260">
    <property type="entry name" value="Galactose-binding domain-like"/>
    <property type="match status" value="1"/>
</dbReference>
<dbReference type="InterPro" id="IPR026444">
    <property type="entry name" value="Secre_tail"/>
</dbReference>
<keyword evidence="7" id="KW-1185">Reference proteome</keyword>
<protein>
    <recommendedName>
        <fullName evidence="5">P/Homo B domain-containing protein</fullName>
    </recommendedName>
</protein>
<accession>A0ABP8C4V7</accession>
<keyword evidence="2 4" id="KW-0732">Signal</keyword>
<dbReference type="Gene3D" id="3.40.390.10">
    <property type="entry name" value="Collagenase (Catalytic Domain)"/>
    <property type="match status" value="1"/>
</dbReference>
<dbReference type="Pfam" id="PF13583">
    <property type="entry name" value="Reprolysin_4"/>
    <property type="match status" value="1"/>
</dbReference>
<feature type="domain" description="P/Homo B" evidence="5">
    <location>
        <begin position="661"/>
        <end position="810"/>
    </location>
</feature>
<keyword evidence="3" id="KW-0378">Hydrolase</keyword>
<dbReference type="Pfam" id="PF18962">
    <property type="entry name" value="Por_Secre_tail"/>
    <property type="match status" value="1"/>
</dbReference>
<feature type="signal peptide" evidence="4">
    <location>
        <begin position="1"/>
        <end position="22"/>
    </location>
</feature>
<evidence type="ECO:0000256" key="2">
    <source>
        <dbReference type="ARBA" id="ARBA00022729"/>
    </source>
</evidence>
<evidence type="ECO:0000313" key="6">
    <source>
        <dbReference type="EMBL" id="GAA4233251.1"/>
    </source>
</evidence>
<dbReference type="EMBL" id="BAABCA010000002">
    <property type="protein sequence ID" value="GAA4233251.1"/>
    <property type="molecule type" value="Genomic_DNA"/>
</dbReference>
<name>A0ABP8C4V7_9FLAO</name>
<evidence type="ECO:0000256" key="3">
    <source>
        <dbReference type="ARBA" id="ARBA00022801"/>
    </source>
</evidence>
<keyword evidence="1" id="KW-0645">Protease</keyword>
<sequence>MRTKLHYVLSTAMLLVVFSSFAQKSSWKHLDNIQNSDKIEQLHLNRSKTHFYELDTANLTKNIQAVTSKSISNKNSTIEIPNLNGGFDVFSIYETSVFSPTLSAKYPQIKSFTGISTTGNGALLKMSTSPNGIQTMVSYPDRPTAFMQQASRGSNQYILYDDKSKEDAVKTFGCKTFEAFSKSQSKSNNVKINEGGANNQTLQKFRLAISVTGEYTAYYGGTVAGALAGINATLTRVNAIFETDMAITFQLVDATELIYTNAGTDPYSSASNLENWNSELQNNLTATIGNAAYDIGHLFGASGGGGDAGCIGCVCTDDIKGSGYTSPDNDIPEGDAFDINYVVHEIGHQMGANHTWSYSSEGTNVQSEPGSGSTIMAYAGVTDQDDVQLNSDSYFHYHSIKQILDNVNTKTCQTITPIANAAPVANAGGDFTIPLGTPYVLKGSATDNNTSDVLTYCWEQIDSGIVNSANFSATRASGSLNRSLPPSISPDRFIPNIKNVINGQLTESNPGVGSSWESVSTISRSLNWALTVRDRNPENDTSNSQTSFDTMAITVDNTSGPFVVTSQNTANIDWKPGNSETILWDVANTNSAPVNTSFVNILLSTDGGLTFDTVLLENTPNDGSQDITVPFISEPFCRIKIEAVDNIYYAINSENFAINYTVNTICSSNFSSATNLNLAVTDGTETTHTISVPDSGVLSEVKVNIDMQHSYIDDLVIKITHPNGSTSSRLWNRNCFDESNIIVSFEDWANNINCNATGAGSIYAPAESLDVFSGLDMAGDWQISLTDLATGDDGVLNSWSLDFCTQTAEITNIDIEEPTEEVIGVKVYPNPNEGSFFVAFTSESNLPIQIIMSDVRGSIIFNKTYSEIENFKQEIKLNNTFSGMYVLTITDGFIYTKKKVIIN</sequence>
<dbReference type="Pfam" id="PF01483">
    <property type="entry name" value="P_proprotein"/>
    <property type="match status" value="1"/>
</dbReference>
<gene>
    <name evidence="6" type="ORF">GCM10022291_09810</name>
</gene>
<evidence type="ECO:0000256" key="1">
    <source>
        <dbReference type="ARBA" id="ARBA00022670"/>
    </source>
</evidence>
<dbReference type="RefSeq" id="WP_344786985.1">
    <property type="nucleotide sequence ID" value="NZ_BAABCA010000002.1"/>
</dbReference>
<dbReference type="InterPro" id="IPR024079">
    <property type="entry name" value="MetalloPept_cat_dom_sf"/>
</dbReference>
<reference evidence="7" key="1">
    <citation type="journal article" date="2019" name="Int. J. Syst. Evol. Microbiol.">
        <title>The Global Catalogue of Microorganisms (GCM) 10K type strain sequencing project: providing services to taxonomists for standard genome sequencing and annotation.</title>
        <authorList>
            <consortium name="The Broad Institute Genomics Platform"/>
            <consortium name="The Broad Institute Genome Sequencing Center for Infectious Disease"/>
            <person name="Wu L."/>
            <person name="Ma J."/>
        </authorList>
    </citation>
    <scope>NUCLEOTIDE SEQUENCE [LARGE SCALE GENOMIC DNA]</scope>
    <source>
        <strain evidence="7">JCM 17630</strain>
    </source>
</reference>
<evidence type="ECO:0000256" key="4">
    <source>
        <dbReference type="SAM" id="SignalP"/>
    </source>
</evidence>
<dbReference type="InterPro" id="IPR002884">
    <property type="entry name" value="P_dom"/>
</dbReference>
<dbReference type="SUPFAM" id="SSF49785">
    <property type="entry name" value="Galactose-binding domain-like"/>
    <property type="match status" value="1"/>
</dbReference>
<comment type="caution">
    <text evidence="6">The sequence shown here is derived from an EMBL/GenBank/DDBJ whole genome shotgun (WGS) entry which is preliminary data.</text>
</comment>
<evidence type="ECO:0000259" key="5">
    <source>
        <dbReference type="PROSITE" id="PS51829"/>
    </source>
</evidence>
<dbReference type="Proteomes" id="UP001501496">
    <property type="component" value="Unassembled WGS sequence"/>
</dbReference>
<dbReference type="NCBIfam" id="TIGR04183">
    <property type="entry name" value="Por_Secre_tail"/>
    <property type="match status" value="1"/>
</dbReference>
<proteinExistence type="predicted"/>
<feature type="chain" id="PRO_5046574456" description="P/Homo B domain-containing protein" evidence="4">
    <location>
        <begin position="23"/>
        <end position="903"/>
    </location>
</feature>
<organism evidence="6 7">
    <name type="scientific">Postechiella marina</name>
    <dbReference type="NCBI Taxonomy" id="943941"/>
    <lineage>
        <taxon>Bacteria</taxon>
        <taxon>Pseudomonadati</taxon>
        <taxon>Bacteroidota</taxon>
        <taxon>Flavobacteriia</taxon>
        <taxon>Flavobacteriales</taxon>
        <taxon>Flavobacteriaceae</taxon>
        <taxon>Postechiella</taxon>
    </lineage>
</organism>